<keyword evidence="1" id="KW-0539">Nucleus</keyword>
<protein>
    <recommendedName>
        <fullName evidence="1">MMS19 nucleotide excision repair protein</fullName>
    </recommendedName>
</protein>
<name>A0A9N8DTH5_9STRA</name>
<dbReference type="PANTHER" id="PTHR12891:SF0">
    <property type="entry name" value="MMS19 NUCLEOTIDE EXCISION REPAIR PROTEIN HOMOLOG"/>
    <property type="match status" value="1"/>
</dbReference>
<dbReference type="GO" id="GO:0006281">
    <property type="term" value="P:DNA repair"/>
    <property type="evidence" value="ECO:0007669"/>
    <property type="project" value="UniProtKB-UniRule"/>
</dbReference>
<gene>
    <name evidence="3" type="ORF">SEMRO_358_G125930.1</name>
</gene>
<dbReference type="EMBL" id="CAICTM010000357">
    <property type="protein sequence ID" value="CAB9508742.1"/>
    <property type="molecule type" value="Genomic_DNA"/>
</dbReference>
<comment type="function">
    <text evidence="1">Key component of the cytosolic iron-sulfur protein assembly (CIA) complex, a multiprotein complex that mediates the incorporation of iron-sulfur cluster into apoproteins specifically involved in DNA metabolism and genomic integrity. In the CIA complex, MMS19 acts as an adapter between early-acting CIA components and a subset of cellular target iron-sulfur proteins.</text>
</comment>
<evidence type="ECO:0000313" key="3">
    <source>
        <dbReference type="EMBL" id="CAB9508742.1"/>
    </source>
</evidence>
<dbReference type="AlphaFoldDB" id="A0A9N8DTH5"/>
<sequence length="1229" mass="132523">MESKFASWLERCQNVQKPDDAIVKGLQSEARDSFAAGSKNEKSLAKLFQTMGPGLTAESLPSRIYALSIICGAVEGCQQKSELTMATANLLRDFFLEQCGPIQEEDDTTSSSWGEDYGEQIRDTAVKCLSALLSCQLENSQGDLKKLTGYCVFYGAAAKDGVTRRCALAEDSQIMPYRNTSDVTNGLSTLPRSRRSLCFNLLQSAVVSVEHLVKSNAQTELLAKLAKKVESEMNGFVTFACTCMQGESDPRCLMQMLILLHKIQQAMQPLFNAGKLASFPIVAVFDSVAPYYPINFTPPPNDNHGITRKGLNDALMAVLCDSTFDQLLLKKKKNQDTMTSLCLGLVLERLMPVDGDDSNVASSSSEKKEALDDIAAILMPGNEKSSSSNHNFDCLHDASVQQLSNALIISHHEAAVGVLMGINVQDDKLLADSCRSLVSRIAACLETVKDKKMWTVFVKDSVTRMAAELDKQNEGRIAIAYLAALVTSGAPQTIRVVMDSSVGKLITVVKGYSSGDEEAATLAAFGIGAFFSASKVAMDKALANGFVINPHPVDAFGSKAFQALYSIYVDSNASTALRTASVFALDSVLRVSSFNGFEITEQVQIGEFVSQLASGVLQATDTEEELEKDALDLVQASANTLGGMVGKALADDNSQGEGTAKDNILQSDRIKDVLKSKVLVDLLFRARQGTHTKSKQRRFDRIALARACSSSLAAATAAIEALLHALRDSLSADRFDSRVVVARAGALSYVLKHGGDVAARALHELSAPSVTVHDVLQLLWDLDPRKAARLDGEEDQNMTSLDLPPTSEEVQRAQQMNRKIVSSLLPAYTTWVPKAEAMKLLSQVSNILPPLSDGDSIKLSILLPLLAAALENGNLPQLSSNSAAFGLAISTCSELAQYTLDSGYEPASRTAAASCLYSYIVNFSDRTQANCTAKQLLVEVVTPALIDASNELREPNPVVEGKVVDCLNLCSIVGSAAAAMGGKSVNTADELSKFFVLLACNKKAEAPFSETSEIDFSKLGDESLSIMMTSAECFGSFLCHGKSPIWTQRQSHKAMKLLEPTMKLAAERQTTTSCDVGFIAILCHIVCSGNIKCMSLSDRGHFVKLIVQSLVSGLFDSDNLKTVKKLVVASVMKLLHLYPGLLSNYIESAMVGLLRAFAGAPGSDPVSDIACKLLILQVMESLCHIEIRKKALLAIKPAINSILSVAMNHPSRAIREASVRVQNTWYTLE</sequence>
<dbReference type="OrthoDB" id="342900at2759"/>
<evidence type="ECO:0000259" key="2">
    <source>
        <dbReference type="Pfam" id="PF14500"/>
    </source>
</evidence>
<comment type="caution">
    <text evidence="3">The sequence shown here is derived from an EMBL/GenBank/DDBJ whole genome shotgun (WGS) entry which is preliminary data.</text>
</comment>
<dbReference type="GO" id="GO:0005634">
    <property type="term" value="C:nucleus"/>
    <property type="evidence" value="ECO:0007669"/>
    <property type="project" value="UniProtKB-SubCell"/>
</dbReference>
<keyword evidence="1" id="KW-0227">DNA damage</keyword>
<evidence type="ECO:0000256" key="1">
    <source>
        <dbReference type="RuleBase" id="RU367072"/>
    </source>
</evidence>
<dbReference type="SUPFAM" id="SSF48371">
    <property type="entry name" value="ARM repeat"/>
    <property type="match status" value="1"/>
</dbReference>
<evidence type="ECO:0000313" key="4">
    <source>
        <dbReference type="Proteomes" id="UP001153069"/>
    </source>
</evidence>
<proteinExistence type="inferred from homology"/>
<organism evidence="3 4">
    <name type="scientific">Seminavis robusta</name>
    <dbReference type="NCBI Taxonomy" id="568900"/>
    <lineage>
        <taxon>Eukaryota</taxon>
        <taxon>Sar</taxon>
        <taxon>Stramenopiles</taxon>
        <taxon>Ochrophyta</taxon>
        <taxon>Bacillariophyta</taxon>
        <taxon>Bacillariophyceae</taxon>
        <taxon>Bacillariophycidae</taxon>
        <taxon>Naviculales</taxon>
        <taxon>Naviculaceae</taxon>
        <taxon>Seminavis</taxon>
    </lineage>
</organism>
<keyword evidence="1" id="KW-0234">DNA repair</keyword>
<dbReference type="Pfam" id="PF14500">
    <property type="entry name" value="MMS19_N"/>
    <property type="match status" value="1"/>
</dbReference>
<dbReference type="InterPro" id="IPR039920">
    <property type="entry name" value="MMS19"/>
</dbReference>
<keyword evidence="4" id="KW-1185">Reference proteome</keyword>
<dbReference type="GO" id="GO:0097361">
    <property type="term" value="C:cytosolic [4Fe-4S] assembly targeting complex"/>
    <property type="evidence" value="ECO:0007669"/>
    <property type="project" value="UniProtKB-UniRule"/>
</dbReference>
<feature type="domain" description="MMS19 N-terminal" evidence="2">
    <location>
        <begin position="121"/>
        <end position="325"/>
    </location>
</feature>
<dbReference type="PANTHER" id="PTHR12891">
    <property type="entry name" value="DNA REPAIR/TRANSCRIPTION PROTEIN MET18/MMS19"/>
    <property type="match status" value="1"/>
</dbReference>
<accession>A0A9N8DTH5</accession>
<reference evidence="3" key="1">
    <citation type="submission" date="2020-06" db="EMBL/GenBank/DDBJ databases">
        <authorList>
            <consortium name="Plant Systems Biology data submission"/>
        </authorList>
    </citation>
    <scope>NUCLEOTIDE SEQUENCE</scope>
    <source>
        <strain evidence="3">D6</strain>
    </source>
</reference>
<dbReference type="Proteomes" id="UP001153069">
    <property type="component" value="Unassembled WGS sequence"/>
</dbReference>
<dbReference type="GO" id="GO:0016226">
    <property type="term" value="P:iron-sulfur cluster assembly"/>
    <property type="evidence" value="ECO:0007669"/>
    <property type="project" value="UniProtKB-UniRule"/>
</dbReference>
<comment type="subcellular location">
    <subcellularLocation>
        <location evidence="1">Nucleus</location>
    </subcellularLocation>
</comment>
<comment type="similarity">
    <text evidence="1">Belongs to the MET18/MMS19 family.</text>
</comment>
<dbReference type="InterPro" id="IPR016024">
    <property type="entry name" value="ARM-type_fold"/>
</dbReference>
<dbReference type="GO" id="GO:0051604">
    <property type="term" value="P:protein maturation"/>
    <property type="evidence" value="ECO:0007669"/>
    <property type="project" value="UniProtKB-UniRule"/>
</dbReference>
<dbReference type="InterPro" id="IPR029240">
    <property type="entry name" value="MMS19_N"/>
</dbReference>